<dbReference type="Pfam" id="PF16395">
    <property type="entry name" value="DUF5004"/>
    <property type="match status" value="1"/>
</dbReference>
<protein>
    <submittedName>
        <fullName evidence="1">DUF5004 domain-containing protein</fullName>
    </submittedName>
</protein>
<gene>
    <name evidence="1" type="ORF">FSB76_03775</name>
</gene>
<organism evidence="1 2">
    <name type="scientific">Mucilaginibacter ginsenosidivorax</name>
    <dbReference type="NCBI Taxonomy" id="862126"/>
    <lineage>
        <taxon>Bacteria</taxon>
        <taxon>Pseudomonadati</taxon>
        <taxon>Bacteroidota</taxon>
        <taxon>Sphingobacteriia</taxon>
        <taxon>Sphingobacteriales</taxon>
        <taxon>Sphingobacteriaceae</taxon>
        <taxon>Mucilaginibacter</taxon>
    </lineage>
</organism>
<dbReference type="OrthoDB" id="1467887at2"/>
<proteinExistence type="predicted"/>
<name>A0A5B8WAF3_9SPHI</name>
<accession>A0A5B8WAF3</accession>
<evidence type="ECO:0000313" key="1">
    <source>
        <dbReference type="EMBL" id="QEC80387.1"/>
    </source>
</evidence>
<dbReference type="Proteomes" id="UP000321362">
    <property type="component" value="Chromosome"/>
</dbReference>
<dbReference type="EMBL" id="CP042437">
    <property type="protein sequence ID" value="QEC80387.1"/>
    <property type="molecule type" value="Genomic_DNA"/>
</dbReference>
<dbReference type="InterPro" id="IPR032168">
    <property type="entry name" value="DUF5004"/>
</dbReference>
<reference evidence="1 2" key="1">
    <citation type="journal article" date="2013" name="J. Microbiol.">
        <title>Mucilaginibacter ginsenosidivorax sp. nov., with ginsenoside converting activity isolated from sediment.</title>
        <authorList>
            <person name="Kim J.K."/>
            <person name="Choi T.E."/>
            <person name="Liu Q.M."/>
            <person name="Park H.Y."/>
            <person name="Yi T.H."/>
            <person name="Yoon M.H."/>
            <person name="Kim S.C."/>
            <person name="Im W.T."/>
        </authorList>
    </citation>
    <scope>NUCLEOTIDE SEQUENCE [LARGE SCALE GENOMIC DNA]</scope>
    <source>
        <strain evidence="1 2">KHI28</strain>
    </source>
</reference>
<keyword evidence="2" id="KW-1185">Reference proteome</keyword>
<sequence length="141" mass="15535">MQQCGFLLVAIAAILMASCKAEKVLPVKESIKDITGSWQVIRATRNGTELTTLIDFTKFRVNFKDGGYTIENPLPFLVNANGKFSLDDPEYPFKITFTATGGTAVSTPFNYPIVNGKRQLSITFSPGCPNNSYVYVLQKVN</sequence>
<evidence type="ECO:0000313" key="2">
    <source>
        <dbReference type="Proteomes" id="UP000321362"/>
    </source>
</evidence>
<dbReference type="AlphaFoldDB" id="A0A5B8WAF3"/>
<dbReference type="KEGG" id="mgk:FSB76_03775"/>